<evidence type="ECO:0000313" key="1">
    <source>
        <dbReference type="EMBL" id="GAA2509824.1"/>
    </source>
</evidence>
<dbReference type="RefSeq" id="WP_344385974.1">
    <property type="nucleotide sequence ID" value="NZ_BAAATA010000049.1"/>
</dbReference>
<sequence length="128" mass="14498">MNDDLSRLVRERRAELRYSLRAVSDRMIGPDGAPVRKHSWVESLEKNKLVIPPAYDDVAAIAQALDLPLRQVQDAAAAQFLRIKPSAPCPEFRRFMAAWEHLTDDDKQRIQDIIKVFSARRAATSAGE</sequence>
<gene>
    <name evidence="1" type="ORF">GCM10010406_52820</name>
</gene>
<proteinExistence type="predicted"/>
<dbReference type="Proteomes" id="UP001501358">
    <property type="component" value="Unassembled WGS sequence"/>
</dbReference>
<dbReference type="EMBL" id="BAAATA010000049">
    <property type="protein sequence ID" value="GAA2509824.1"/>
    <property type="molecule type" value="Genomic_DNA"/>
</dbReference>
<name>A0ABN3MVW7_9ACTN</name>
<protein>
    <recommendedName>
        <fullName evidence="3">XRE family transcriptional regulator</fullName>
    </recommendedName>
</protein>
<accession>A0ABN3MVW7</accession>
<evidence type="ECO:0008006" key="3">
    <source>
        <dbReference type="Google" id="ProtNLM"/>
    </source>
</evidence>
<comment type="caution">
    <text evidence="1">The sequence shown here is derived from an EMBL/GenBank/DDBJ whole genome shotgun (WGS) entry which is preliminary data.</text>
</comment>
<evidence type="ECO:0000313" key="2">
    <source>
        <dbReference type="Proteomes" id="UP001501358"/>
    </source>
</evidence>
<organism evidence="1 2">
    <name type="scientific">Streptomyces thermolineatus</name>
    <dbReference type="NCBI Taxonomy" id="44033"/>
    <lineage>
        <taxon>Bacteria</taxon>
        <taxon>Bacillati</taxon>
        <taxon>Actinomycetota</taxon>
        <taxon>Actinomycetes</taxon>
        <taxon>Kitasatosporales</taxon>
        <taxon>Streptomycetaceae</taxon>
        <taxon>Streptomyces</taxon>
    </lineage>
</organism>
<keyword evidence="2" id="KW-1185">Reference proteome</keyword>
<reference evidence="1 2" key="1">
    <citation type="journal article" date="2019" name="Int. J. Syst. Evol. Microbiol.">
        <title>The Global Catalogue of Microorganisms (GCM) 10K type strain sequencing project: providing services to taxonomists for standard genome sequencing and annotation.</title>
        <authorList>
            <consortium name="The Broad Institute Genomics Platform"/>
            <consortium name="The Broad Institute Genome Sequencing Center for Infectious Disease"/>
            <person name="Wu L."/>
            <person name="Ma J."/>
        </authorList>
    </citation>
    <scope>NUCLEOTIDE SEQUENCE [LARGE SCALE GENOMIC DNA]</scope>
    <source>
        <strain evidence="1 2">JCM 6307</strain>
    </source>
</reference>